<proteinExistence type="predicted"/>
<keyword evidence="2" id="KW-0812">Transmembrane</keyword>
<protein>
    <recommendedName>
        <fullName evidence="5">Glycoprotease family protein</fullName>
    </recommendedName>
</protein>
<feature type="region of interest" description="Disordered" evidence="1">
    <location>
        <begin position="190"/>
        <end position="210"/>
    </location>
</feature>
<feature type="region of interest" description="Disordered" evidence="1">
    <location>
        <begin position="1206"/>
        <end position="1243"/>
    </location>
</feature>
<feature type="region of interest" description="Disordered" evidence="1">
    <location>
        <begin position="432"/>
        <end position="468"/>
    </location>
</feature>
<dbReference type="GeneID" id="81628088"/>
<feature type="compositionally biased region" description="Low complexity" evidence="1">
    <location>
        <begin position="1207"/>
        <end position="1240"/>
    </location>
</feature>
<feature type="region of interest" description="Disordered" evidence="1">
    <location>
        <begin position="1028"/>
        <end position="1049"/>
    </location>
</feature>
<dbReference type="Proteomes" id="UP001148312">
    <property type="component" value="Unassembled WGS sequence"/>
</dbReference>
<sequence>MPLRKDAPQLQVPTLPVFPLSSPISEEISSPSCSSADDKELERTRPFDFMVKATKQRAETKVRQDGNSHRTSPKLSHRARSDSGSKRHSIRGITKSKKHAAAKPVGLNLVTDFSLAAPPQPKKYKMVDECAPFVDLNDLKALSDHRARQRFDQSTESETMSRSRDGFLGAFSNMSKKPDSYRQISDETQRLENERTKNRNPFLNPDSEDALGDRIDSGLSPSDRHVLIGLSVPRNEAFQYTKDLDSAGAPMTPTIIVTPAREDAPWTSSSPEYLRPRATSSIYSQPTPRLWQNGPDVPPVPAIPTEHTKELTQTGTSARILNAHLVAMTRPRRSMSVETVIEDDLFHGESSLIYSDSDDGASFNRFRVNTQSLRPESQGWWTYLLSPLLGKKSPLSPSFPRSKGQGQGPESKAPSPQEIRQACEKEISCFSPETPESALPTQWQESENTPPEKTRSVENDSNTEKDAYSLRRQTTASMMFAGRSIQGEAAEYYQACAHELFSKTPYFECFNHVCSITPEHIVAARYAAQFDADEGETRDRGLILAEAGIHEKEQDKSQLLDGNRGLLIDVDSPTIEEKDGKGSNKLGSPSSAASSDSWASSLSDDDSDVVEREKSVSSTPQNKAPEATRDPFDERKAETPPQIAEPVPESSPAAATATLEPPKATPPAPAVMPEPPVPIPAPAPQFTNTISPPANTIHIEQQPAPTAPPPIIIERNNPYYGAFYPPVSQPAQPDPVPQEQSRSVEHDLPAASAEQDRPTKEEEARGTPGILTKPRPVNPGKQEIDHVPIPAACLNEPISPAFQRAAGGPGSIPMSSMNMNNDVSAPAPTYSQHPRDDALPQYMLHPAPGAAIMNPTGERGPAEVRRQRHEREDAIGRKIGGFWRGRGCFSKKGCFGRSGREGRTRRRWYFAICIFFLAIVIVAIVLATTLTRKGDTTPVQSQWLNLTGYPPMPTGISTVAGAEPRVEQPGCIKPSSLWSCALPKGQQRDNKPYAADEPNFRMEIRFRNGTYPNSTTIASSSERAIRRRDVDSWTSSPAPPSTTDQIFLGNTTDGVSIPYDGEITPFYITFLSSVQVTPNSLFRRSSSSSSNDTSLFPNLTTAFPAPAVNSDGTAAAAILYPLPESQPIRLYNRGQDTEHYGFYTYFDKSIFLASRAPLNGSADDLSPLDQNGGSTESDAAVRCTWSQTRFLVQIWTRSSKLGYTLLSPSSNSTAPTTTSTATTPSSTSPHSSSSPSSSATNFTRPGSFPYPLTITIDRHGGAQRQKLVYCYSVESDQHYNITDRKLQIEDRGFAGTLVNPASGIFDNVPGAGAGAGAQGLGTHGFGGIDGGSGGCACQWTNWIVRS</sequence>
<feature type="compositionally biased region" description="Basic residues" evidence="1">
    <location>
        <begin position="86"/>
        <end position="101"/>
    </location>
</feature>
<feature type="compositionally biased region" description="Polar residues" evidence="1">
    <location>
        <begin position="439"/>
        <end position="449"/>
    </location>
</feature>
<evidence type="ECO:0000313" key="3">
    <source>
        <dbReference type="EMBL" id="KAJ5475172.1"/>
    </source>
</evidence>
<evidence type="ECO:0000256" key="2">
    <source>
        <dbReference type="SAM" id="Phobius"/>
    </source>
</evidence>
<feature type="compositionally biased region" description="Low complexity" evidence="1">
    <location>
        <begin position="21"/>
        <end position="35"/>
    </location>
</feature>
<keyword evidence="2" id="KW-0472">Membrane</keyword>
<feature type="region of interest" description="Disordered" evidence="1">
    <location>
        <begin position="1"/>
        <end position="101"/>
    </location>
</feature>
<feature type="region of interest" description="Disordered" evidence="1">
    <location>
        <begin position="572"/>
        <end position="780"/>
    </location>
</feature>
<reference evidence="3" key="2">
    <citation type="journal article" date="2023" name="IMA Fungus">
        <title>Comparative genomic study of the Penicillium genus elucidates a diverse pangenome and 15 lateral gene transfer events.</title>
        <authorList>
            <person name="Petersen C."/>
            <person name="Sorensen T."/>
            <person name="Nielsen M.R."/>
            <person name="Sondergaard T.E."/>
            <person name="Sorensen J.L."/>
            <person name="Fitzpatrick D.A."/>
            <person name="Frisvad J.C."/>
            <person name="Nielsen K.L."/>
        </authorList>
    </citation>
    <scope>NUCLEOTIDE SEQUENCE</scope>
    <source>
        <strain evidence="3">IBT 30728</strain>
    </source>
</reference>
<reference evidence="3" key="1">
    <citation type="submission" date="2022-12" db="EMBL/GenBank/DDBJ databases">
        <authorList>
            <person name="Petersen C."/>
        </authorList>
    </citation>
    <scope>NUCLEOTIDE SEQUENCE</scope>
    <source>
        <strain evidence="3">IBT 30728</strain>
    </source>
</reference>
<feature type="region of interest" description="Disordered" evidence="1">
    <location>
        <begin position="394"/>
        <end position="419"/>
    </location>
</feature>
<comment type="caution">
    <text evidence="3">The sequence shown here is derived from an EMBL/GenBank/DDBJ whole genome shotgun (WGS) entry which is preliminary data.</text>
</comment>
<feature type="compositionally biased region" description="Low complexity" evidence="1">
    <location>
        <begin position="588"/>
        <end position="602"/>
    </location>
</feature>
<gene>
    <name evidence="3" type="ORF">N7539_008238</name>
</gene>
<feature type="compositionally biased region" description="Low complexity" evidence="1">
    <location>
        <begin position="644"/>
        <end position="662"/>
    </location>
</feature>
<accession>A0A9W9WTE2</accession>
<feature type="compositionally biased region" description="Basic and acidic residues" evidence="1">
    <location>
        <begin position="626"/>
        <end position="638"/>
    </location>
</feature>
<feature type="compositionally biased region" description="Basic and acidic residues" evidence="1">
    <location>
        <begin position="36"/>
        <end position="46"/>
    </location>
</feature>
<feature type="transmembrane region" description="Helical" evidence="2">
    <location>
        <begin position="908"/>
        <end position="930"/>
    </location>
</feature>
<feature type="compositionally biased region" description="Basic and acidic residues" evidence="1">
    <location>
        <begin position="56"/>
        <end position="68"/>
    </location>
</feature>
<evidence type="ECO:0000313" key="4">
    <source>
        <dbReference type="Proteomes" id="UP001148312"/>
    </source>
</evidence>
<dbReference type="EMBL" id="JAPWDQ010000012">
    <property type="protein sequence ID" value="KAJ5475172.1"/>
    <property type="molecule type" value="Genomic_DNA"/>
</dbReference>
<feature type="compositionally biased region" description="Polar residues" evidence="1">
    <location>
        <begin position="685"/>
        <end position="694"/>
    </location>
</feature>
<feature type="compositionally biased region" description="Basic and acidic residues" evidence="1">
    <location>
        <begin position="742"/>
        <end position="765"/>
    </location>
</feature>
<name>A0A9W9WTE2_9EURO</name>
<evidence type="ECO:0008006" key="5">
    <source>
        <dbReference type="Google" id="ProtNLM"/>
    </source>
</evidence>
<evidence type="ECO:0000256" key="1">
    <source>
        <dbReference type="SAM" id="MobiDB-lite"/>
    </source>
</evidence>
<feature type="compositionally biased region" description="Pro residues" evidence="1">
    <location>
        <begin position="663"/>
        <end position="683"/>
    </location>
</feature>
<dbReference type="RefSeq" id="XP_056786930.1">
    <property type="nucleotide sequence ID" value="XM_056937838.1"/>
</dbReference>
<organism evidence="3 4">
    <name type="scientific">Penicillium diatomitis</name>
    <dbReference type="NCBI Taxonomy" id="2819901"/>
    <lineage>
        <taxon>Eukaryota</taxon>
        <taxon>Fungi</taxon>
        <taxon>Dikarya</taxon>
        <taxon>Ascomycota</taxon>
        <taxon>Pezizomycotina</taxon>
        <taxon>Eurotiomycetes</taxon>
        <taxon>Eurotiomycetidae</taxon>
        <taxon>Eurotiales</taxon>
        <taxon>Aspergillaceae</taxon>
        <taxon>Penicillium</taxon>
    </lineage>
</organism>
<feature type="compositionally biased region" description="Basic and acidic residues" evidence="1">
    <location>
        <begin position="450"/>
        <end position="468"/>
    </location>
</feature>
<keyword evidence="2" id="KW-1133">Transmembrane helix</keyword>
<keyword evidence="4" id="KW-1185">Reference proteome</keyword>